<dbReference type="NCBIfam" id="TIGR03348">
    <property type="entry name" value="VI_IcmF"/>
    <property type="match status" value="1"/>
</dbReference>
<accession>A0A510UBW9</accession>
<dbReference type="EMBL" id="BJTZ01000001">
    <property type="protein sequence ID" value="GEK12074.1"/>
    <property type="molecule type" value="Genomic_DNA"/>
</dbReference>
<proteinExistence type="predicted"/>
<reference evidence="6 7" key="1">
    <citation type="submission" date="2019-07" db="EMBL/GenBank/DDBJ databases">
        <title>Whole genome shotgun sequence of Aliivibrio fischeri NBRC 101058.</title>
        <authorList>
            <person name="Hosoyama A."/>
            <person name="Uohara A."/>
            <person name="Ohji S."/>
            <person name="Ichikawa N."/>
        </authorList>
    </citation>
    <scope>NUCLEOTIDE SEQUENCE [LARGE SCALE GENOMIC DNA]</scope>
    <source>
        <strain evidence="6 7">NBRC 101058</strain>
    </source>
</reference>
<dbReference type="Pfam" id="PF14331">
    <property type="entry name" value="IcmF-related_N"/>
    <property type="match status" value="1"/>
</dbReference>
<feature type="transmembrane region" description="Helical" evidence="1">
    <location>
        <begin position="39"/>
        <end position="61"/>
    </location>
</feature>
<evidence type="ECO:0000313" key="6">
    <source>
        <dbReference type="EMBL" id="GEK12074.1"/>
    </source>
</evidence>
<comment type="caution">
    <text evidence="6">The sequence shown here is derived from an EMBL/GenBank/DDBJ whole genome shotgun (WGS) entry which is preliminary data.</text>
</comment>
<feature type="domain" description="Type VI secretion system IcmF C-terminal" evidence="2">
    <location>
        <begin position="1004"/>
        <end position="1106"/>
    </location>
</feature>
<dbReference type="InterPro" id="IPR025743">
    <property type="entry name" value="TssM1_N"/>
</dbReference>
<dbReference type="PANTHER" id="PTHR36153">
    <property type="entry name" value="INNER MEMBRANE PROTEIN-RELATED"/>
    <property type="match status" value="1"/>
</dbReference>
<gene>
    <name evidence="6" type="ORF">AFI02nite_01100</name>
</gene>
<evidence type="ECO:0000259" key="5">
    <source>
        <dbReference type="Pfam" id="PF21070"/>
    </source>
</evidence>
<evidence type="ECO:0000259" key="4">
    <source>
        <dbReference type="Pfam" id="PF14331"/>
    </source>
</evidence>
<name>A0A510UBW9_ALIFS</name>
<organism evidence="6 7">
    <name type="scientific">Aliivibrio fischeri</name>
    <name type="common">Vibrio fischeri</name>
    <dbReference type="NCBI Taxonomy" id="668"/>
    <lineage>
        <taxon>Bacteria</taxon>
        <taxon>Pseudomonadati</taxon>
        <taxon>Pseudomonadota</taxon>
        <taxon>Gammaproteobacteria</taxon>
        <taxon>Vibrionales</taxon>
        <taxon>Vibrionaceae</taxon>
        <taxon>Aliivibrio</taxon>
    </lineage>
</organism>
<feature type="domain" description="Type VI secretion system component TssM1 N-terminal" evidence="4">
    <location>
        <begin position="155"/>
        <end position="408"/>
    </location>
</feature>
<dbReference type="Pfam" id="PF06744">
    <property type="entry name" value="IcmF_C"/>
    <property type="match status" value="1"/>
</dbReference>
<dbReference type="InterPro" id="IPR053156">
    <property type="entry name" value="T6SS_TssM-like"/>
</dbReference>
<dbReference type="AlphaFoldDB" id="A0A510UBW9"/>
<keyword evidence="1" id="KW-1133">Transmembrane helix</keyword>
<keyword evidence="1" id="KW-0472">Membrane</keyword>
<evidence type="ECO:0000313" key="7">
    <source>
        <dbReference type="Proteomes" id="UP000321787"/>
    </source>
</evidence>
<dbReference type="Proteomes" id="UP000321787">
    <property type="component" value="Unassembled WGS sequence"/>
</dbReference>
<dbReference type="InterPro" id="IPR010623">
    <property type="entry name" value="IcmF_C"/>
</dbReference>
<dbReference type="PANTHER" id="PTHR36153:SF1">
    <property type="entry name" value="TYPE VI SECRETION SYSTEM COMPONENT TSSM1"/>
    <property type="match status" value="1"/>
</dbReference>
<dbReference type="Pfam" id="PF06761">
    <property type="entry name" value="IcmF-related"/>
    <property type="match status" value="1"/>
</dbReference>
<feature type="domain" description="IcmF-related" evidence="3">
    <location>
        <begin position="486"/>
        <end position="756"/>
    </location>
</feature>
<dbReference type="InterPro" id="IPR009612">
    <property type="entry name" value="IcmF-rel"/>
</dbReference>
<dbReference type="Pfam" id="PF21070">
    <property type="entry name" value="IcmF_helical"/>
    <property type="match status" value="1"/>
</dbReference>
<feature type="transmembrane region" description="Helical" evidence="1">
    <location>
        <begin position="404"/>
        <end position="424"/>
    </location>
</feature>
<dbReference type="InterPro" id="IPR017731">
    <property type="entry name" value="TssM1-like"/>
</dbReference>
<feature type="domain" description="Type VI secretion system component TssM1 helical" evidence="5">
    <location>
        <begin position="896"/>
        <end position="992"/>
    </location>
</feature>
<evidence type="ECO:0000259" key="2">
    <source>
        <dbReference type="Pfam" id="PF06744"/>
    </source>
</evidence>
<protein>
    <submittedName>
        <fullName evidence="6">Type VI secretion protein IcmF</fullName>
    </submittedName>
</protein>
<keyword evidence="1" id="KW-0812">Transmembrane</keyword>
<sequence>MIKNTLARTPFILSTVISAFFALLLVGVYYLWFNQADLRLLWGMLGVIFSIYAIFNLTLYIKKRKNKSHQNIETEEDTLSMVLKPLLHKAGKKPVYLVLGNKGAGKNQFLNVSNAIKPMDKVKNVKNDFFEWSESDSAVYIKPNHRLTFQEISSNDSLLWDALINEVIKHKPRKPFSGCMLLIDFEFLIVHDDEQTDYTLNALLQRLESIKETTGATLPLYLIMTKLDKLEGFKEYIHFSPLKSSVEFLTIPLKDAKGAILDYFRDSYKNIVKVMESNALDSSSYTNNPDEKQTILAFPKQFELCEKEISRIIERLNELNQGTYSVDIREVFFSSSLQGGRKYNLLAKSCSNYFNLPIIASEHGQLTETPYFTRFLVDAKVLPESDYSAENQHYLKRIQQHSRIAFTASVILLTSGGYFLFQALDSNLRVINQLIQVEDTDLADYHSKDFTAKLINAQQAISPTYSAWLSGNRALDKEMLTMNVSRLEPTTKIAYNALIAQIDEFLMPVISEGYENLLTKNQNSVSTSLPLLKGYLMLNDPSKRDIPYLKQQTFDVLSTLSNDSITIQNTMNYLDAYFRTQFAPININMDLVRATRRSLLAKSNVDLVYAQILDQAKSIDLDTLDIQRAVGFDFTNIFKKPTNDSNLQISKVYTASGFSSFYRPHIDLLSKRVIADNWVLGLSQHIIPTDDEQKDFKSDVRKKYTDDYINYWRNALSELKIKNFSNIYDLNNAIDLISGPSSPMTTVLKQLYSNTQFSSTADITSLMDAKKDLKGALETATDAVKEIIEPDYVLMSRVEQAFTLLNQLQISETKNSPTPWDDIVTSLNQVRTYVKDIADSPNVHQAALDAARARMNRAEADPLVRLKQIAQKSPEPVRSWLLDIVNQTWSVMIVEATKGIQTRWYSEVYSIFKATGLNRYPFNTSATEEISLEDFEQLFATGGVLDVFIKDNLAPFYDINLWTAKRVDGQIMYLSPQFLVQLKNYNIIRNTMINKSTNKVFIPFNAKVIDLDSSAIRANINFGSTIMSYYHGPSKVQELQWPPKGGDFEVKFTLQDVTDEGKQHTLSKNGQWAIYRLLGESTLSDITNTNFVSHINVSGRDISMLFTPLTQNNPFTFAELANFKLPEVINKK</sequence>
<evidence type="ECO:0000259" key="3">
    <source>
        <dbReference type="Pfam" id="PF06761"/>
    </source>
</evidence>
<dbReference type="RefSeq" id="WP_146860571.1">
    <property type="nucleotide sequence ID" value="NZ_BJTZ01000001.1"/>
</dbReference>
<feature type="transmembrane region" description="Helical" evidence="1">
    <location>
        <begin position="12"/>
        <end position="33"/>
    </location>
</feature>
<dbReference type="InterPro" id="IPR048677">
    <property type="entry name" value="TssM1_hel"/>
</dbReference>
<evidence type="ECO:0000256" key="1">
    <source>
        <dbReference type="SAM" id="Phobius"/>
    </source>
</evidence>